<dbReference type="EMBL" id="JANBUJ010004085">
    <property type="protein sequence ID" value="KAJ2758516.1"/>
    <property type="molecule type" value="Genomic_DNA"/>
</dbReference>
<feature type="non-terminal residue" evidence="1">
    <location>
        <position position="151"/>
    </location>
</feature>
<evidence type="ECO:0000313" key="2">
    <source>
        <dbReference type="Proteomes" id="UP001140234"/>
    </source>
</evidence>
<feature type="non-terminal residue" evidence="1">
    <location>
        <position position="1"/>
    </location>
</feature>
<organism evidence="1 2">
    <name type="scientific">Coemansia nantahalensis</name>
    <dbReference type="NCBI Taxonomy" id="2789366"/>
    <lineage>
        <taxon>Eukaryota</taxon>
        <taxon>Fungi</taxon>
        <taxon>Fungi incertae sedis</taxon>
        <taxon>Zoopagomycota</taxon>
        <taxon>Kickxellomycotina</taxon>
        <taxon>Kickxellomycetes</taxon>
        <taxon>Kickxellales</taxon>
        <taxon>Kickxellaceae</taxon>
        <taxon>Coemansia</taxon>
    </lineage>
</organism>
<sequence>VLRARRALHLAGHARGVPAPTSGAGQRGGRHVQAVRPHPPAYPTQVVRGHHRAEERNAHQHACRLRRAPRVCLPRAHRREPRARGGDCRHAAVDLQGHGGPGRPGGSDADQRPARVGAICPRARRPAQLFVQAGRAAHTHRPRVPQPAGLG</sequence>
<proteinExistence type="predicted"/>
<dbReference type="Proteomes" id="UP001140234">
    <property type="component" value="Unassembled WGS sequence"/>
</dbReference>
<accession>A0ACC1JIS8</accession>
<gene>
    <name evidence="1" type="ORF">IWQ57_006811</name>
</gene>
<evidence type="ECO:0000313" key="1">
    <source>
        <dbReference type="EMBL" id="KAJ2758516.1"/>
    </source>
</evidence>
<protein>
    <submittedName>
        <fullName evidence="1">Uncharacterized protein</fullName>
    </submittedName>
</protein>
<keyword evidence="2" id="KW-1185">Reference proteome</keyword>
<name>A0ACC1JIS8_9FUNG</name>
<reference evidence="1" key="1">
    <citation type="submission" date="2022-07" db="EMBL/GenBank/DDBJ databases">
        <title>Phylogenomic reconstructions and comparative analyses of Kickxellomycotina fungi.</title>
        <authorList>
            <person name="Reynolds N.K."/>
            <person name="Stajich J.E."/>
            <person name="Barry K."/>
            <person name="Grigoriev I.V."/>
            <person name="Crous P."/>
            <person name="Smith M.E."/>
        </authorList>
    </citation>
    <scope>NUCLEOTIDE SEQUENCE</scope>
    <source>
        <strain evidence="1">CBS 109366</strain>
    </source>
</reference>
<comment type="caution">
    <text evidence="1">The sequence shown here is derived from an EMBL/GenBank/DDBJ whole genome shotgun (WGS) entry which is preliminary data.</text>
</comment>